<dbReference type="GO" id="GO:0005886">
    <property type="term" value="C:plasma membrane"/>
    <property type="evidence" value="ECO:0007669"/>
    <property type="project" value="UniProtKB-SubCell"/>
</dbReference>
<evidence type="ECO:0000256" key="4">
    <source>
        <dbReference type="ARBA" id="ARBA00022692"/>
    </source>
</evidence>
<dbReference type="RefSeq" id="WP_186868246.1">
    <property type="nucleotide sequence ID" value="NZ_JACOOL010000001.1"/>
</dbReference>
<feature type="transmembrane region" description="Helical" evidence="7">
    <location>
        <begin position="210"/>
        <end position="232"/>
    </location>
</feature>
<feature type="domain" description="ABC transmembrane type-1" evidence="8">
    <location>
        <begin position="96"/>
        <end position="288"/>
    </location>
</feature>
<dbReference type="PANTHER" id="PTHR43386">
    <property type="entry name" value="OLIGOPEPTIDE TRANSPORT SYSTEM PERMEASE PROTEIN APPC"/>
    <property type="match status" value="1"/>
</dbReference>
<dbReference type="EMBL" id="JACOOL010000001">
    <property type="protein sequence ID" value="MBC5635545.1"/>
    <property type="molecule type" value="Genomic_DNA"/>
</dbReference>
<feature type="transmembrane region" description="Helical" evidence="7">
    <location>
        <begin position="267"/>
        <end position="291"/>
    </location>
</feature>
<keyword evidence="4 7" id="KW-0812">Transmembrane</keyword>
<evidence type="ECO:0000256" key="1">
    <source>
        <dbReference type="ARBA" id="ARBA00004651"/>
    </source>
</evidence>
<evidence type="ECO:0000313" key="9">
    <source>
        <dbReference type="EMBL" id="MBC5635545.1"/>
    </source>
</evidence>
<keyword evidence="3" id="KW-1003">Cell membrane</keyword>
<protein>
    <submittedName>
        <fullName evidence="9">ABC transporter permease</fullName>
    </submittedName>
</protein>
<proteinExistence type="inferred from homology"/>
<evidence type="ECO:0000256" key="7">
    <source>
        <dbReference type="RuleBase" id="RU363032"/>
    </source>
</evidence>
<evidence type="ECO:0000259" key="8">
    <source>
        <dbReference type="PROSITE" id="PS50928"/>
    </source>
</evidence>
<feature type="transmembrane region" description="Helical" evidence="7">
    <location>
        <begin position="100"/>
        <end position="123"/>
    </location>
</feature>
<comment type="caution">
    <text evidence="9">The sequence shown here is derived from an EMBL/GenBank/DDBJ whole genome shotgun (WGS) entry which is preliminary data.</text>
</comment>
<feature type="transmembrane region" description="Helical" evidence="7">
    <location>
        <begin position="34"/>
        <end position="56"/>
    </location>
</feature>
<dbReference type="PROSITE" id="PS50928">
    <property type="entry name" value="ABC_TM1"/>
    <property type="match status" value="1"/>
</dbReference>
<organism evidence="9 10">
    <name type="scientific">Ornithinibacillus hominis</name>
    <dbReference type="NCBI Taxonomy" id="2763055"/>
    <lineage>
        <taxon>Bacteria</taxon>
        <taxon>Bacillati</taxon>
        <taxon>Bacillota</taxon>
        <taxon>Bacilli</taxon>
        <taxon>Bacillales</taxon>
        <taxon>Bacillaceae</taxon>
        <taxon>Ornithinibacillus</taxon>
    </lineage>
</organism>
<sequence>MEANAANVEVKSKEVIKSPSGFSIIWRELVRDKLALISLIFLVGITVFVYGVSIVLDQDEIVKVDLFAIYEPPGEDFILGTDYGGRDVFGQLIIGTRNSLSIAIIVTVLTGLIGVIFGLASGYFGGHIDNVMMRILDFFLILPFTMIVITFVAIVPKYSIVTFSLIMTAFLWMGIARLIRSKALQEKELDYIQAAKTLGTSNVKIIFKHLLPNCSSLIIVTMTLNLASNIGLESGLSFLGFGFPENTPSLGTLLSYARNPQTLEFRWWIWVPASVMILLLMLCVNNVGQALKRATDARQRRG</sequence>
<evidence type="ECO:0000256" key="2">
    <source>
        <dbReference type="ARBA" id="ARBA00022448"/>
    </source>
</evidence>
<dbReference type="PANTHER" id="PTHR43386:SF1">
    <property type="entry name" value="D,D-DIPEPTIDE TRANSPORT SYSTEM PERMEASE PROTEIN DDPC-RELATED"/>
    <property type="match status" value="1"/>
</dbReference>
<keyword evidence="5 7" id="KW-1133">Transmembrane helix</keyword>
<dbReference type="Gene3D" id="1.10.3720.10">
    <property type="entry name" value="MetI-like"/>
    <property type="match status" value="1"/>
</dbReference>
<evidence type="ECO:0000313" key="10">
    <source>
        <dbReference type="Proteomes" id="UP000637359"/>
    </source>
</evidence>
<dbReference type="InterPro" id="IPR000515">
    <property type="entry name" value="MetI-like"/>
</dbReference>
<reference evidence="9" key="1">
    <citation type="submission" date="2020-08" db="EMBL/GenBank/DDBJ databases">
        <title>Genome public.</title>
        <authorList>
            <person name="Liu C."/>
            <person name="Sun Q."/>
        </authorList>
    </citation>
    <scope>NUCLEOTIDE SEQUENCE</scope>
    <source>
        <strain evidence="9">BX22</strain>
    </source>
</reference>
<evidence type="ECO:0000256" key="5">
    <source>
        <dbReference type="ARBA" id="ARBA00022989"/>
    </source>
</evidence>
<feature type="transmembrane region" description="Helical" evidence="7">
    <location>
        <begin position="135"/>
        <end position="154"/>
    </location>
</feature>
<comment type="subcellular location">
    <subcellularLocation>
        <location evidence="1 7">Cell membrane</location>
        <topology evidence="1 7">Multi-pass membrane protein</topology>
    </subcellularLocation>
</comment>
<comment type="similarity">
    <text evidence="7">Belongs to the binding-protein-dependent transport system permease family.</text>
</comment>
<dbReference type="Proteomes" id="UP000637359">
    <property type="component" value="Unassembled WGS sequence"/>
</dbReference>
<evidence type="ECO:0000256" key="3">
    <source>
        <dbReference type="ARBA" id="ARBA00022475"/>
    </source>
</evidence>
<keyword evidence="6 7" id="KW-0472">Membrane</keyword>
<dbReference type="Pfam" id="PF00528">
    <property type="entry name" value="BPD_transp_1"/>
    <property type="match status" value="1"/>
</dbReference>
<dbReference type="InterPro" id="IPR050366">
    <property type="entry name" value="BP-dependent_transpt_permease"/>
</dbReference>
<keyword evidence="10" id="KW-1185">Reference proteome</keyword>
<name>A0A923L398_9BACI</name>
<dbReference type="SUPFAM" id="SSF161098">
    <property type="entry name" value="MetI-like"/>
    <property type="match status" value="1"/>
</dbReference>
<dbReference type="GO" id="GO:0055085">
    <property type="term" value="P:transmembrane transport"/>
    <property type="evidence" value="ECO:0007669"/>
    <property type="project" value="InterPro"/>
</dbReference>
<gene>
    <name evidence="9" type="ORF">H8S33_01780</name>
</gene>
<keyword evidence="2 7" id="KW-0813">Transport</keyword>
<dbReference type="AlphaFoldDB" id="A0A923L398"/>
<accession>A0A923L398</accession>
<feature type="transmembrane region" description="Helical" evidence="7">
    <location>
        <begin position="160"/>
        <end position="179"/>
    </location>
</feature>
<evidence type="ECO:0000256" key="6">
    <source>
        <dbReference type="ARBA" id="ARBA00023136"/>
    </source>
</evidence>
<dbReference type="CDD" id="cd06261">
    <property type="entry name" value="TM_PBP2"/>
    <property type="match status" value="1"/>
</dbReference>
<dbReference type="InterPro" id="IPR035906">
    <property type="entry name" value="MetI-like_sf"/>
</dbReference>